<feature type="region of interest" description="Disordered" evidence="11">
    <location>
        <begin position="161"/>
        <end position="182"/>
    </location>
</feature>
<dbReference type="SUPFAM" id="SSF48726">
    <property type="entry name" value="Immunoglobulin"/>
    <property type="match status" value="1"/>
</dbReference>
<evidence type="ECO:0000259" key="13">
    <source>
        <dbReference type="Pfam" id="PF07686"/>
    </source>
</evidence>
<dbReference type="InterPro" id="IPR013106">
    <property type="entry name" value="Ig_V-set"/>
</dbReference>
<evidence type="ECO:0000256" key="5">
    <source>
        <dbReference type="ARBA" id="ARBA00022989"/>
    </source>
</evidence>
<dbReference type="InterPro" id="IPR013783">
    <property type="entry name" value="Ig-like_fold"/>
</dbReference>
<dbReference type="Gene3D" id="2.60.40.10">
    <property type="entry name" value="Immunoglobulins"/>
    <property type="match status" value="1"/>
</dbReference>
<keyword evidence="5 12" id="KW-1133">Transmembrane helix</keyword>
<dbReference type="InterPro" id="IPR036179">
    <property type="entry name" value="Ig-like_dom_sf"/>
</dbReference>
<dbReference type="GO" id="GO:0015026">
    <property type="term" value="F:coreceptor activity"/>
    <property type="evidence" value="ECO:0007669"/>
    <property type="project" value="InterPro"/>
</dbReference>
<keyword evidence="15" id="KW-1185">Reference proteome</keyword>
<keyword evidence="9" id="KW-0325">Glycoprotein</keyword>
<dbReference type="OrthoDB" id="9394844at2759"/>
<evidence type="ECO:0000256" key="9">
    <source>
        <dbReference type="ARBA" id="ARBA00023180"/>
    </source>
</evidence>
<keyword evidence="4" id="KW-0391">Immunity</keyword>
<keyword evidence="6" id="KW-1064">Adaptive immunity</keyword>
<keyword evidence="8" id="KW-1015">Disulfide bond</keyword>
<dbReference type="InterPro" id="IPR042414">
    <property type="entry name" value="CD8B"/>
</dbReference>
<evidence type="ECO:0000256" key="1">
    <source>
        <dbReference type="ARBA" id="ARBA00004479"/>
    </source>
</evidence>
<evidence type="ECO:0000256" key="7">
    <source>
        <dbReference type="ARBA" id="ARBA00023136"/>
    </source>
</evidence>
<keyword evidence="3" id="KW-0732">Signal</keyword>
<dbReference type="Proteomes" id="UP001152622">
    <property type="component" value="Chromosome 17"/>
</dbReference>
<protein>
    <recommendedName>
        <fullName evidence="13">Immunoglobulin V-set domain-containing protein</fullName>
    </recommendedName>
</protein>
<feature type="compositionally biased region" description="Low complexity" evidence="11">
    <location>
        <begin position="172"/>
        <end position="182"/>
    </location>
</feature>
<comment type="caution">
    <text evidence="14">The sequence shown here is derived from an EMBL/GenBank/DDBJ whole genome shotgun (WGS) entry which is preliminary data.</text>
</comment>
<dbReference type="AlphaFoldDB" id="A0A9Q1EH68"/>
<evidence type="ECO:0000256" key="11">
    <source>
        <dbReference type="SAM" id="MobiDB-lite"/>
    </source>
</evidence>
<dbReference type="GO" id="GO:0042288">
    <property type="term" value="F:MHC class I protein binding"/>
    <property type="evidence" value="ECO:0007669"/>
    <property type="project" value="InterPro"/>
</dbReference>
<feature type="domain" description="Immunoglobulin V-set" evidence="13">
    <location>
        <begin position="60"/>
        <end position="152"/>
    </location>
</feature>
<dbReference type="PANTHER" id="PTHR11292:SF7">
    <property type="entry name" value="T-CELL SURFACE GLYCOPROTEIN CD8 BETA CHAIN-RELATED"/>
    <property type="match status" value="1"/>
</dbReference>
<dbReference type="GO" id="GO:0009986">
    <property type="term" value="C:cell surface"/>
    <property type="evidence" value="ECO:0007669"/>
    <property type="project" value="TreeGrafter"/>
</dbReference>
<evidence type="ECO:0000256" key="3">
    <source>
        <dbReference type="ARBA" id="ARBA00022729"/>
    </source>
</evidence>
<evidence type="ECO:0000256" key="4">
    <source>
        <dbReference type="ARBA" id="ARBA00022859"/>
    </source>
</evidence>
<name>A0A9Q1EH68_SYNKA</name>
<dbReference type="EMBL" id="JAINUF010000017">
    <property type="protein sequence ID" value="KAJ8338753.1"/>
    <property type="molecule type" value="Genomic_DNA"/>
</dbReference>
<reference evidence="14" key="1">
    <citation type="journal article" date="2023" name="Science">
        <title>Genome structures resolve the early diversification of teleost fishes.</title>
        <authorList>
            <person name="Parey E."/>
            <person name="Louis A."/>
            <person name="Montfort J."/>
            <person name="Bouchez O."/>
            <person name="Roques C."/>
            <person name="Iampietro C."/>
            <person name="Lluch J."/>
            <person name="Castinel A."/>
            <person name="Donnadieu C."/>
            <person name="Desvignes T."/>
            <person name="Floi Bucao C."/>
            <person name="Jouanno E."/>
            <person name="Wen M."/>
            <person name="Mejri S."/>
            <person name="Dirks R."/>
            <person name="Jansen H."/>
            <person name="Henkel C."/>
            <person name="Chen W.J."/>
            <person name="Zahm M."/>
            <person name="Cabau C."/>
            <person name="Klopp C."/>
            <person name="Thompson A.W."/>
            <person name="Robinson-Rechavi M."/>
            <person name="Braasch I."/>
            <person name="Lecointre G."/>
            <person name="Bobe J."/>
            <person name="Postlethwait J.H."/>
            <person name="Berthelot C."/>
            <person name="Roest Crollius H."/>
            <person name="Guiguen Y."/>
        </authorList>
    </citation>
    <scope>NUCLEOTIDE SEQUENCE</scope>
    <source>
        <strain evidence="14">WJC10195</strain>
    </source>
</reference>
<evidence type="ECO:0000313" key="14">
    <source>
        <dbReference type="EMBL" id="KAJ8338753.1"/>
    </source>
</evidence>
<dbReference type="GO" id="GO:0016020">
    <property type="term" value="C:membrane"/>
    <property type="evidence" value="ECO:0007669"/>
    <property type="project" value="UniProtKB-SubCell"/>
</dbReference>
<gene>
    <name evidence="14" type="ORF">SKAU_G00355390</name>
</gene>
<keyword evidence="2 12" id="KW-0812">Transmembrane</keyword>
<dbReference type="Pfam" id="PF07686">
    <property type="entry name" value="V-set"/>
    <property type="match status" value="1"/>
</dbReference>
<evidence type="ECO:0000256" key="8">
    <source>
        <dbReference type="ARBA" id="ARBA00023157"/>
    </source>
</evidence>
<proteinExistence type="predicted"/>
<evidence type="ECO:0000313" key="15">
    <source>
        <dbReference type="Proteomes" id="UP001152622"/>
    </source>
</evidence>
<keyword evidence="7 12" id="KW-0472">Membrane</keyword>
<comment type="subcellular location">
    <subcellularLocation>
        <location evidence="1">Membrane</location>
        <topology evidence="1">Single-pass type I membrane protein</topology>
    </subcellularLocation>
</comment>
<keyword evidence="10" id="KW-0393">Immunoglobulin domain</keyword>
<evidence type="ECO:0000256" key="12">
    <source>
        <dbReference type="SAM" id="Phobius"/>
    </source>
</evidence>
<dbReference type="GO" id="GO:0002250">
    <property type="term" value="P:adaptive immune response"/>
    <property type="evidence" value="ECO:0007669"/>
    <property type="project" value="UniProtKB-KW"/>
</dbReference>
<sequence>MLAGDGELCTSWGTVTVEVRIGGERTRMQTMAWLVHMWTACVWAAVAVQSLKSSSPRYPVLGESESLHCDCKEKHCQPAFWCRMRTNNEFQFLLSHTTVDKSIHGPGFGPTKFTGAVQSSDTTKYSLKILGVQEEDAGLYFCILAHKRTFYLGSPATELKFGEKPPTPPRNTPTTAKAKAPPSCSCPGKAKTQPVKGCRVAVWSALVGTLLSLALALLATLLYFSRLPKKCHHQLIKSSIQAKDEVTQLTFDR</sequence>
<feature type="transmembrane region" description="Helical" evidence="12">
    <location>
        <begin position="200"/>
        <end position="224"/>
    </location>
</feature>
<dbReference type="GO" id="GO:0050776">
    <property type="term" value="P:regulation of immune response"/>
    <property type="evidence" value="ECO:0007669"/>
    <property type="project" value="InterPro"/>
</dbReference>
<evidence type="ECO:0000256" key="6">
    <source>
        <dbReference type="ARBA" id="ARBA00023130"/>
    </source>
</evidence>
<dbReference type="PANTHER" id="PTHR11292">
    <property type="entry name" value="T-CELL SURFACE GLYCOPROTEIN CD8 BETA CHAIN"/>
    <property type="match status" value="1"/>
</dbReference>
<organism evidence="14 15">
    <name type="scientific">Synaphobranchus kaupii</name>
    <name type="common">Kaup's arrowtooth eel</name>
    <dbReference type="NCBI Taxonomy" id="118154"/>
    <lineage>
        <taxon>Eukaryota</taxon>
        <taxon>Metazoa</taxon>
        <taxon>Chordata</taxon>
        <taxon>Craniata</taxon>
        <taxon>Vertebrata</taxon>
        <taxon>Euteleostomi</taxon>
        <taxon>Actinopterygii</taxon>
        <taxon>Neopterygii</taxon>
        <taxon>Teleostei</taxon>
        <taxon>Anguilliformes</taxon>
        <taxon>Synaphobranchidae</taxon>
        <taxon>Synaphobranchus</taxon>
    </lineage>
</organism>
<dbReference type="CDD" id="cd00099">
    <property type="entry name" value="IgV"/>
    <property type="match status" value="1"/>
</dbReference>
<accession>A0A9Q1EH68</accession>
<evidence type="ECO:0000256" key="2">
    <source>
        <dbReference type="ARBA" id="ARBA00022692"/>
    </source>
</evidence>
<evidence type="ECO:0000256" key="10">
    <source>
        <dbReference type="ARBA" id="ARBA00023319"/>
    </source>
</evidence>